<dbReference type="VEuPathDB" id="FungiDB:ASPSYDRAFT_137795"/>
<dbReference type="AlphaFoldDB" id="A0A1L9SZA4"/>
<reference evidence="3" key="1">
    <citation type="journal article" date="2017" name="Genome Biol.">
        <title>Comparative genomics reveals high biological diversity and specific adaptations in the industrially and medically important fungal genus Aspergillus.</title>
        <authorList>
            <person name="de Vries R.P."/>
            <person name="Riley R."/>
            <person name="Wiebenga A."/>
            <person name="Aguilar-Osorio G."/>
            <person name="Amillis S."/>
            <person name="Uchima C.A."/>
            <person name="Anderluh G."/>
            <person name="Asadollahi M."/>
            <person name="Askin M."/>
            <person name="Barry K."/>
            <person name="Battaglia E."/>
            <person name="Bayram O."/>
            <person name="Benocci T."/>
            <person name="Braus-Stromeyer S.A."/>
            <person name="Caldana C."/>
            <person name="Canovas D."/>
            <person name="Cerqueira G.C."/>
            <person name="Chen F."/>
            <person name="Chen W."/>
            <person name="Choi C."/>
            <person name="Clum A."/>
            <person name="Dos Santos R.A."/>
            <person name="Damasio A.R."/>
            <person name="Diallinas G."/>
            <person name="Emri T."/>
            <person name="Fekete E."/>
            <person name="Flipphi M."/>
            <person name="Freyberg S."/>
            <person name="Gallo A."/>
            <person name="Gournas C."/>
            <person name="Habgood R."/>
            <person name="Hainaut M."/>
            <person name="Harispe M.L."/>
            <person name="Henrissat B."/>
            <person name="Hilden K.S."/>
            <person name="Hope R."/>
            <person name="Hossain A."/>
            <person name="Karabika E."/>
            <person name="Karaffa L."/>
            <person name="Karanyi Z."/>
            <person name="Krasevec N."/>
            <person name="Kuo A."/>
            <person name="Kusch H."/>
            <person name="LaButti K."/>
            <person name="Lagendijk E.L."/>
            <person name="Lapidus A."/>
            <person name="Levasseur A."/>
            <person name="Lindquist E."/>
            <person name="Lipzen A."/>
            <person name="Logrieco A.F."/>
            <person name="MacCabe A."/>
            <person name="Maekelae M.R."/>
            <person name="Malavazi I."/>
            <person name="Melin P."/>
            <person name="Meyer V."/>
            <person name="Mielnichuk N."/>
            <person name="Miskei M."/>
            <person name="Molnar A.P."/>
            <person name="Mule G."/>
            <person name="Ngan C.Y."/>
            <person name="Orejas M."/>
            <person name="Orosz E."/>
            <person name="Ouedraogo J.P."/>
            <person name="Overkamp K.M."/>
            <person name="Park H.-S."/>
            <person name="Perrone G."/>
            <person name="Piumi F."/>
            <person name="Punt P.J."/>
            <person name="Ram A.F."/>
            <person name="Ramon A."/>
            <person name="Rauscher S."/>
            <person name="Record E."/>
            <person name="Riano-Pachon D.M."/>
            <person name="Robert V."/>
            <person name="Roehrig J."/>
            <person name="Ruller R."/>
            <person name="Salamov A."/>
            <person name="Salih N.S."/>
            <person name="Samson R.A."/>
            <person name="Sandor E."/>
            <person name="Sanguinetti M."/>
            <person name="Schuetze T."/>
            <person name="Sepcic K."/>
            <person name="Shelest E."/>
            <person name="Sherlock G."/>
            <person name="Sophianopoulou V."/>
            <person name="Squina F.M."/>
            <person name="Sun H."/>
            <person name="Susca A."/>
            <person name="Todd R.B."/>
            <person name="Tsang A."/>
            <person name="Unkles S.E."/>
            <person name="van de Wiele N."/>
            <person name="van Rossen-Uffink D."/>
            <person name="Oliveira J.V."/>
            <person name="Vesth T.C."/>
            <person name="Visser J."/>
            <person name="Yu J.-H."/>
            <person name="Zhou M."/>
            <person name="Andersen M.R."/>
            <person name="Archer D.B."/>
            <person name="Baker S.E."/>
            <person name="Benoit I."/>
            <person name="Brakhage A.A."/>
            <person name="Braus G.H."/>
            <person name="Fischer R."/>
            <person name="Frisvad J.C."/>
            <person name="Goldman G.H."/>
            <person name="Houbraken J."/>
            <person name="Oakley B."/>
            <person name="Pocsi I."/>
            <person name="Scazzocchio C."/>
            <person name="Seiboth B."/>
            <person name="vanKuyk P.A."/>
            <person name="Wortman J."/>
            <person name="Dyer P.S."/>
            <person name="Grigoriev I.V."/>
        </authorList>
    </citation>
    <scope>NUCLEOTIDE SEQUENCE [LARGE SCALE GENOMIC DNA]</scope>
    <source>
        <strain evidence="3">CBS 593.65</strain>
    </source>
</reference>
<dbReference type="EMBL" id="KV878601">
    <property type="protein sequence ID" value="OJJ52499.1"/>
    <property type="molecule type" value="Genomic_DNA"/>
</dbReference>
<proteinExistence type="predicted"/>
<dbReference type="Pfam" id="PF12697">
    <property type="entry name" value="Abhydrolase_6"/>
    <property type="match status" value="1"/>
</dbReference>
<dbReference type="OrthoDB" id="94039at2759"/>
<protein>
    <recommendedName>
        <fullName evidence="1">AB hydrolase-1 domain-containing protein</fullName>
    </recommendedName>
</protein>
<sequence length="421" mass="46109">MSSSVFRVIEHSVNAQHIREYPAATAGRQEDVLQLAVKQYVPLSNPDPKPGDLSIIGAHANGFPKELYEPLWEEINHRLKAKGVLIRGIWIADVAHQGLSGVVNETKLGNDPSALDHARDLLLMINEFREQLPRPIVGIGHSVGAVQLIALSMLHPRLLQSLVLIEPPMAPIGITKGGLGTVKASTFRKDLWPSRETARTAMLQKPYYRRWDPRVFNRWIEHGLRDTPTTLHPQPGAVTLTTTKSQEIATYLRPLYEIQRDASGTCRPDKLAYPDLDPSKLAPDSVGYNPGVEFVWQNLPTVRPTALYIIGGASHLGTSELQELRLARTGTGVGGNGGAGAGGTGHVTIPNGGHLLPMEMVERTAVAAVEWLGQQVPSALHMDEEFQKRWDSLTGVEKSTLGSRWYKMATSIVAKSKASKL</sequence>
<accession>A0A1L9SZA4</accession>
<keyword evidence="3" id="KW-1185">Reference proteome</keyword>
<dbReference type="STRING" id="1036612.A0A1L9SZA4"/>
<dbReference type="RefSeq" id="XP_040696305.1">
    <property type="nucleotide sequence ID" value="XM_040840804.1"/>
</dbReference>
<dbReference type="Gene3D" id="3.40.50.1820">
    <property type="entry name" value="alpha/beta hydrolase"/>
    <property type="match status" value="1"/>
</dbReference>
<organism evidence="2 3">
    <name type="scientific">Aspergillus sydowii CBS 593.65</name>
    <dbReference type="NCBI Taxonomy" id="1036612"/>
    <lineage>
        <taxon>Eukaryota</taxon>
        <taxon>Fungi</taxon>
        <taxon>Dikarya</taxon>
        <taxon>Ascomycota</taxon>
        <taxon>Pezizomycotina</taxon>
        <taxon>Eurotiomycetes</taxon>
        <taxon>Eurotiomycetidae</taxon>
        <taxon>Eurotiales</taxon>
        <taxon>Aspergillaceae</taxon>
        <taxon>Aspergillus</taxon>
        <taxon>Aspergillus subgen. Nidulantes</taxon>
    </lineage>
</organism>
<name>A0A1L9SZA4_9EURO</name>
<feature type="domain" description="AB hydrolase-1" evidence="1">
    <location>
        <begin position="59"/>
        <end position="365"/>
    </location>
</feature>
<dbReference type="GeneID" id="63756877"/>
<dbReference type="InterPro" id="IPR000073">
    <property type="entry name" value="AB_hydrolase_1"/>
</dbReference>
<evidence type="ECO:0000313" key="3">
    <source>
        <dbReference type="Proteomes" id="UP000184356"/>
    </source>
</evidence>
<dbReference type="SUPFAM" id="SSF53474">
    <property type="entry name" value="alpha/beta-Hydrolases"/>
    <property type="match status" value="1"/>
</dbReference>
<gene>
    <name evidence="2" type="ORF">ASPSYDRAFT_137795</name>
</gene>
<evidence type="ECO:0000259" key="1">
    <source>
        <dbReference type="Pfam" id="PF12697"/>
    </source>
</evidence>
<dbReference type="InterPro" id="IPR029058">
    <property type="entry name" value="AB_hydrolase_fold"/>
</dbReference>
<evidence type="ECO:0000313" key="2">
    <source>
        <dbReference type="EMBL" id="OJJ52499.1"/>
    </source>
</evidence>
<dbReference type="Proteomes" id="UP000184356">
    <property type="component" value="Unassembled WGS sequence"/>
</dbReference>